<keyword evidence="2" id="KW-1185">Reference proteome</keyword>
<evidence type="ECO:0008006" key="3">
    <source>
        <dbReference type="Google" id="ProtNLM"/>
    </source>
</evidence>
<reference evidence="1 2" key="1">
    <citation type="submission" date="2019-10" db="EMBL/GenBank/DDBJ databases">
        <title>Nocardioides novel species isolated from the excrement of Marmot.</title>
        <authorList>
            <person name="Zhang G."/>
        </authorList>
    </citation>
    <scope>NUCLEOTIDE SEQUENCE [LARGE SCALE GENOMIC DNA]</scope>
    <source>
        <strain evidence="2">zg-579</strain>
    </source>
</reference>
<dbReference type="AlphaFoldDB" id="A0A6I3JCB5"/>
<name>A0A6I3JCB5_9ACTN</name>
<dbReference type="Proteomes" id="UP000433406">
    <property type="component" value="Unassembled WGS sequence"/>
</dbReference>
<evidence type="ECO:0000313" key="2">
    <source>
        <dbReference type="Proteomes" id="UP000433406"/>
    </source>
</evidence>
<dbReference type="EMBL" id="WLCI01000013">
    <property type="protein sequence ID" value="MTB95802.1"/>
    <property type="molecule type" value="Genomic_DNA"/>
</dbReference>
<proteinExistence type="predicted"/>
<comment type="caution">
    <text evidence="1">The sequence shown here is derived from an EMBL/GenBank/DDBJ whole genome shotgun (WGS) entry which is preliminary data.</text>
</comment>
<accession>A0A6I3JCB5</accession>
<gene>
    <name evidence="1" type="ORF">GGQ22_11985</name>
</gene>
<sequence>MTPVRVDPAGRTGPTPKQARGPAWRSTAAGLYVPTSVDPDLPVQRIAEAAAVLPAYGGVTGWAALHWLGARWFDGLSSDGRIRRRVALAIGPGNLRPDRLRKPTKERLAPGDLTVSDGLPMTTVLRSVCFEARHAGDERRAVVALDMACHADLVSLAEMRAYAEEWLASWTGVPQLRAALDLADENAWSPQEVLTRLQWTLDAGLARPLTNRPVFDLEGNHLATPDLIDPGRGIVGEYDGADHLDARRRHRDLGREERLRAAGLELVVQVAGDRRDPAAYFWRLRSACMRAARRPASERRYTLELPADWVPTHTVEQRRSLRRVRAA</sequence>
<evidence type="ECO:0000313" key="1">
    <source>
        <dbReference type="EMBL" id="MTB95802.1"/>
    </source>
</evidence>
<protein>
    <recommendedName>
        <fullName evidence="3">DUF559 domain-containing protein</fullName>
    </recommendedName>
</protein>
<organism evidence="1 2">
    <name type="scientific">Nocardioides marmotae</name>
    <dbReference type="NCBI Taxonomy" id="2663857"/>
    <lineage>
        <taxon>Bacteria</taxon>
        <taxon>Bacillati</taxon>
        <taxon>Actinomycetota</taxon>
        <taxon>Actinomycetes</taxon>
        <taxon>Propionibacteriales</taxon>
        <taxon>Nocardioidaceae</taxon>
        <taxon>Nocardioides</taxon>
    </lineage>
</organism>